<organism evidence="3 4">
    <name type="scientific">Agathobacter rectalis</name>
    <dbReference type="NCBI Taxonomy" id="39491"/>
    <lineage>
        <taxon>Bacteria</taxon>
        <taxon>Bacillati</taxon>
        <taxon>Bacillota</taxon>
        <taxon>Clostridia</taxon>
        <taxon>Lachnospirales</taxon>
        <taxon>Lachnospiraceae</taxon>
        <taxon>Agathobacter</taxon>
    </lineage>
</organism>
<name>A0A3E4LN15_9FIRM</name>
<dbReference type="Proteomes" id="UP000261052">
    <property type="component" value="Unassembled WGS sequence"/>
</dbReference>
<dbReference type="EMBL" id="QSQP01000033">
    <property type="protein sequence ID" value="RGK38861.1"/>
    <property type="molecule type" value="Genomic_DNA"/>
</dbReference>
<evidence type="ECO:0000313" key="2">
    <source>
        <dbReference type="EMBL" id="MCB6961082.1"/>
    </source>
</evidence>
<evidence type="ECO:0000313" key="3">
    <source>
        <dbReference type="EMBL" id="RGK38861.1"/>
    </source>
</evidence>
<feature type="domain" description="Thoeris protein ThsB TIR-like" evidence="1">
    <location>
        <begin position="13"/>
        <end position="78"/>
    </location>
</feature>
<reference evidence="3 4" key="1">
    <citation type="submission" date="2018-08" db="EMBL/GenBank/DDBJ databases">
        <title>A genome reference for cultivated species of the human gut microbiota.</title>
        <authorList>
            <person name="Zou Y."/>
            <person name="Xue W."/>
            <person name="Luo G."/>
        </authorList>
    </citation>
    <scope>NUCLEOTIDE SEQUENCE [LARGE SCALE GENOMIC DNA]</scope>
    <source>
        <strain evidence="3 4">TF11-15AC</strain>
    </source>
</reference>
<dbReference type="Proteomes" id="UP001197741">
    <property type="component" value="Unassembled WGS sequence"/>
</dbReference>
<dbReference type="EMBL" id="JAJCJQ010000012">
    <property type="protein sequence ID" value="MCB6961082.1"/>
    <property type="molecule type" value="Genomic_DNA"/>
</dbReference>
<dbReference type="Gene3D" id="3.40.50.11200">
    <property type="match status" value="1"/>
</dbReference>
<evidence type="ECO:0000313" key="4">
    <source>
        <dbReference type="Proteomes" id="UP000261052"/>
    </source>
</evidence>
<proteinExistence type="predicted"/>
<accession>A0A3E4LN15</accession>
<sequence length="170" mass="19470">MYYRTRTYIAADWSGDYDAVEQLHKWNSSKYWSLSFTDAHDLMQARDNSLNCSIKASLSKRMDASRTFILIVGNNTKSVRSGSCQYCGSYKSYAYTCSRGHSLDYRSYVEYECEKAITDGLEIIVLYNAATVNKSKCPDVIKNVGTHVAMCYYENGQYYWDYQAVKNAIG</sequence>
<evidence type="ECO:0000259" key="1">
    <source>
        <dbReference type="Pfam" id="PF08937"/>
    </source>
</evidence>
<dbReference type="Pfam" id="PF08937">
    <property type="entry name" value="ThsB_TIR"/>
    <property type="match status" value="1"/>
</dbReference>
<protein>
    <submittedName>
        <fullName evidence="3">Molecular chaperone Tir</fullName>
    </submittedName>
</protein>
<comment type="caution">
    <text evidence="3">The sequence shown here is derived from an EMBL/GenBank/DDBJ whole genome shotgun (WGS) entry which is preliminary data.</text>
</comment>
<gene>
    <name evidence="3" type="ORF">DXD13_15205</name>
    <name evidence="2" type="ORF">LIZ82_09320</name>
</gene>
<reference evidence="2" key="2">
    <citation type="submission" date="2021-10" db="EMBL/GenBank/DDBJ databases">
        <title>Collection of gut derived symbiotic bacterial strains cultured from healthy donors.</title>
        <authorList>
            <person name="Lin H."/>
            <person name="Littmann E."/>
            <person name="Kohout C."/>
            <person name="Pamer E.G."/>
        </authorList>
    </citation>
    <scope>NUCLEOTIDE SEQUENCE</scope>
    <source>
        <strain evidence="2">DFI.7.28A</strain>
    </source>
</reference>
<dbReference type="AlphaFoldDB" id="A0A3E4LN15"/>
<dbReference type="RefSeq" id="WP_117686823.1">
    <property type="nucleotide sequence ID" value="NZ_JAJCJQ010000012.1"/>
</dbReference>
<dbReference type="InterPro" id="IPR015032">
    <property type="entry name" value="ThsB__TIR-like_domain"/>
</dbReference>